<feature type="domain" description="FHA" evidence="1">
    <location>
        <begin position="805"/>
        <end position="861"/>
    </location>
</feature>
<name>A0A5J5B6T0_9ASTE</name>
<dbReference type="GO" id="GO:0045944">
    <property type="term" value="P:positive regulation of transcription by RNA polymerase II"/>
    <property type="evidence" value="ECO:0007669"/>
    <property type="project" value="TreeGrafter"/>
</dbReference>
<dbReference type="PROSITE" id="PS50006">
    <property type="entry name" value="FHA_DOMAIN"/>
    <property type="match status" value="1"/>
</dbReference>
<dbReference type="SUPFAM" id="SSF49879">
    <property type="entry name" value="SMAD/FHA domain"/>
    <property type="match status" value="1"/>
</dbReference>
<organism evidence="2 3">
    <name type="scientific">Nyssa sinensis</name>
    <dbReference type="NCBI Taxonomy" id="561372"/>
    <lineage>
        <taxon>Eukaryota</taxon>
        <taxon>Viridiplantae</taxon>
        <taxon>Streptophyta</taxon>
        <taxon>Embryophyta</taxon>
        <taxon>Tracheophyta</taxon>
        <taxon>Spermatophyta</taxon>
        <taxon>Magnoliopsida</taxon>
        <taxon>eudicotyledons</taxon>
        <taxon>Gunneridae</taxon>
        <taxon>Pentapetalae</taxon>
        <taxon>asterids</taxon>
        <taxon>Cornales</taxon>
        <taxon>Nyssaceae</taxon>
        <taxon>Nyssa</taxon>
    </lineage>
</organism>
<dbReference type="InterPro" id="IPR025999">
    <property type="entry name" value="MCRS_N"/>
</dbReference>
<dbReference type="InterPro" id="IPR037912">
    <property type="entry name" value="MCRS1"/>
</dbReference>
<sequence length="902" mass="99454">MGALAPVSPWIPEDDLLLKNAVEAGVSLESLAKGAVQFSQRFTVQEPQDRWNFLPYDPVVSAEASARMIEFECSAPIIPSKPNRFENLNEDECVLGKRKFESVHKCYYAMRKRICNEPLDSTDLSFLVAPGNNNCIGNGDESPSANGILSDPISNHFAVQNLNFDIMHCAFPQFPTGSAAGTSVDITAHAFCTGLQNPVEDYLHVDQNSMHKQIACTFAEDLSLTGCCSGIEELDQPEELPVCDLFEVDDLEEKALAIFDQINGNPGNICSGFRGSRVSNSPISDCGASFHNLVYSSPLPPTPIWCTIEGLSAPTPPDVHLNEKEEHTGDAFALPDDHDAKNTDTLGYDVVYSDSKLENQMQCDDMKTSIPSSDDYLVELSNTIFNFTSEEELHFVDDDGKDGIEKSYIDGLSLLLLDSPDVNGMPNMDGTRASVAAPDEYLSISGGVCPGELHDDGHPRSGDGYTIFSLEAKVLPSALTVDFQFSELCDGVICCMLNTEDTEIPCNDDVFLPIGMPSSLSSVTKLNFHEPNKPTSSFAKDFSDNRKTDARGLYVLKREGKFPEQSPLSSHMIGSQLLQETSLNHPFGDCGVNIELPNRDYPHVTIMSASTACQGPNQIISANIHANTFLPATLKDEAIEIEQAKHLLSYSSAYSYLEKPVHGFDGLVSYLQRNASCSEQEIDAPDTIQNYQALPAQLSYVEMTLPEPVVNASPSDQEELPSESDDDVPYFTDVEAMILDMDLSPDNQEYSSREVARYQHENNKRTIIGLEQAAHSDMRRVITSWGVLAVLYGRHSKHYIKKPEVLLGRATEDVNVDIDLGREGHANKISRREALIKMDKGGSFYLKNLGKCSIFVNNKEVTPKQSLRLTSSCSIEIRGIPFIFEMNQTCVKQYVHDITKES</sequence>
<protein>
    <recommendedName>
        <fullName evidence="1">FHA domain-containing protein</fullName>
    </recommendedName>
</protein>
<dbReference type="GO" id="GO:0044545">
    <property type="term" value="C:NSL complex"/>
    <property type="evidence" value="ECO:0007669"/>
    <property type="project" value="TreeGrafter"/>
</dbReference>
<dbReference type="GO" id="GO:0002151">
    <property type="term" value="F:G-quadruplex RNA binding"/>
    <property type="evidence" value="ECO:0007669"/>
    <property type="project" value="InterPro"/>
</dbReference>
<dbReference type="PANTHER" id="PTHR13233:SF0">
    <property type="entry name" value="MICROSPHERULE PROTEIN 1"/>
    <property type="match status" value="1"/>
</dbReference>
<reference evidence="2 3" key="1">
    <citation type="submission" date="2019-09" db="EMBL/GenBank/DDBJ databases">
        <title>A chromosome-level genome assembly of the Chinese tupelo Nyssa sinensis.</title>
        <authorList>
            <person name="Yang X."/>
            <person name="Kang M."/>
            <person name="Yang Y."/>
            <person name="Xiong H."/>
            <person name="Wang M."/>
            <person name="Zhang Z."/>
            <person name="Wang Z."/>
            <person name="Wu H."/>
            <person name="Ma T."/>
            <person name="Liu J."/>
            <person name="Xi Z."/>
        </authorList>
    </citation>
    <scope>NUCLEOTIDE SEQUENCE [LARGE SCALE GENOMIC DNA]</scope>
    <source>
        <strain evidence="2">J267</strain>
        <tissue evidence="2">Leaf</tissue>
    </source>
</reference>
<keyword evidence="3" id="KW-1185">Reference proteome</keyword>
<evidence type="ECO:0000259" key="1">
    <source>
        <dbReference type="PROSITE" id="PS50006"/>
    </source>
</evidence>
<dbReference type="GO" id="GO:0071339">
    <property type="term" value="C:MLL1 complex"/>
    <property type="evidence" value="ECO:0007669"/>
    <property type="project" value="InterPro"/>
</dbReference>
<dbReference type="PANTHER" id="PTHR13233">
    <property type="entry name" value="MICROSPHERULE PROTEIN 1"/>
    <property type="match status" value="1"/>
</dbReference>
<dbReference type="InterPro" id="IPR008984">
    <property type="entry name" value="SMAD_FHA_dom_sf"/>
</dbReference>
<dbReference type="CDD" id="cd22687">
    <property type="entry name" value="FHA_MCRS1"/>
    <property type="match status" value="1"/>
</dbReference>
<dbReference type="GO" id="GO:0031011">
    <property type="term" value="C:Ino80 complex"/>
    <property type="evidence" value="ECO:0007669"/>
    <property type="project" value="InterPro"/>
</dbReference>
<gene>
    <name evidence="2" type="ORF">F0562_027170</name>
</gene>
<dbReference type="OrthoDB" id="10262769at2759"/>
<dbReference type="SMART" id="SM00240">
    <property type="entry name" value="FHA"/>
    <property type="match status" value="1"/>
</dbReference>
<accession>A0A5J5B6T0</accession>
<dbReference type="Gene3D" id="2.60.200.20">
    <property type="match status" value="1"/>
</dbReference>
<evidence type="ECO:0000313" key="2">
    <source>
        <dbReference type="EMBL" id="KAA8537562.1"/>
    </source>
</evidence>
<dbReference type="Pfam" id="PF13325">
    <property type="entry name" value="MCRS_N"/>
    <property type="match status" value="1"/>
</dbReference>
<dbReference type="AlphaFoldDB" id="A0A5J5B6T0"/>
<dbReference type="InterPro" id="IPR000253">
    <property type="entry name" value="FHA_dom"/>
</dbReference>
<proteinExistence type="predicted"/>
<dbReference type="Pfam" id="PF00498">
    <property type="entry name" value="FHA"/>
    <property type="match status" value="1"/>
</dbReference>
<dbReference type="Proteomes" id="UP000325577">
    <property type="component" value="Linkage Group LG15"/>
</dbReference>
<dbReference type="EMBL" id="CM018038">
    <property type="protein sequence ID" value="KAA8537562.1"/>
    <property type="molecule type" value="Genomic_DNA"/>
</dbReference>
<evidence type="ECO:0000313" key="3">
    <source>
        <dbReference type="Proteomes" id="UP000325577"/>
    </source>
</evidence>